<sequence length="293" mass="33255">MAWNIRGVVNKATVHTLKNLVNQNRPSIVMLLEPKCSGDTASKAIREMGFFFSIREEAVGFSAFHPGRGSHMIKEKVMNGEWVPMKAGRNGPAISHLLFADDILLFAKASEEQMRTVLDALHQFSEASILKVSVFKTSIYFSKSVQRGERAYICEISGYKEVPYLGCYLSSMITNERKIKKNYKTTLEKAKGKMRGWKAHCLSFVGRITLAKSVISAAINYKMMHEKVPKGICYEVEKMQKQLIWGDSEEGRKFHAIGWKHMCKHLNLRGLGFRNLSLLNDAFLMKSTNCYGR</sequence>
<gene>
    <name evidence="2" type="primary">LOC107477920</name>
</gene>
<dbReference type="PANTHER" id="PTHR33116:SF78">
    <property type="entry name" value="OS12G0587133 PROTEIN"/>
    <property type="match status" value="1"/>
</dbReference>
<name>A0A6P4CLD6_ARADU</name>
<dbReference type="RefSeq" id="XP_015953503.1">
    <property type="nucleotide sequence ID" value="XM_016098017.1"/>
</dbReference>
<dbReference type="PANTHER" id="PTHR33116">
    <property type="entry name" value="REVERSE TRANSCRIPTASE ZINC-BINDING DOMAIN-CONTAINING PROTEIN-RELATED-RELATED"/>
    <property type="match status" value="1"/>
</dbReference>
<evidence type="ECO:0000313" key="1">
    <source>
        <dbReference type="Proteomes" id="UP000515211"/>
    </source>
</evidence>
<proteinExistence type="predicted"/>
<reference evidence="2" key="2">
    <citation type="submission" date="2025-08" db="UniProtKB">
        <authorList>
            <consortium name="RefSeq"/>
        </authorList>
    </citation>
    <scope>IDENTIFICATION</scope>
    <source>
        <tissue evidence="2">Whole plant</tissue>
    </source>
</reference>
<keyword evidence="1" id="KW-1185">Reference proteome</keyword>
<protein>
    <submittedName>
        <fullName evidence="2">Uncharacterized protein LOC107477920</fullName>
    </submittedName>
</protein>
<accession>A0A6P4CLD6</accession>
<evidence type="ECO:0000313" key="2">
    <source>
        <dbReference type="RefSeq" id="XP_015953503.1"/>
    </source>
</evidence>
<reference evidence="1" key="1">
    <citation type="journal article" date="2016" name="Nat. Genet.">
        <title>The genome sequences of Arachis duranensis and Arachis ipaensis, the diploid ancestors of cultivated peanut.</title>
        <authorList>
            <person name="Bertioli D.J."/>
            <person name="Cannon S.B."/>
            <person name="Froenicke L."/>
            <person name="Huang G."/>
            <person name="Farmer A.D."/>
            <person name="Cannon E.K."/>
            <person name="Liu X."/>
            <person name="Gao D."/>
            <person name="Clevenger J."/>
            <person name="Dash S."/>
            <person name="Ren L."/>
            <person name="Moretzsohn M.C."/>
            <person name="Shirasawa K."/>
            <person name="Huang W."/>
            <person name="Vidigal B."/>
            <person name="Abernathy B."/>
            <person name="Chu Y."/>
            <person name="Niederhuth C.E."/>
            <person name="Umale P."/>
            <person name="Araujo A.C."/>
            <person name="Kozik A."/>
            <person name="Kim K.D."/>
            <person name="Burow M.D."/>
            <person name="Varshney R.K."/>
            <person name="Wang X."/>
            <person name="Zhang X."/>
            <person name="Barkley N."/>
            <person name="Guimaraes P.M."/>
            <person name="Isobe S."/>
            <person name="Guo B."/>
            <person name="Liao B."/>
            <person name="Stalker H.T."/>
            <person name="Schmitz R.J."/>
            <person name="Scheffler B.E."/>
            <person name="Leal-Bertioli S.C."/>
            <person name="Xun X."/>
            <person name="Jackson S.A."/>
            <person name="Michelmore R."/>
            <person name="Ozias-Akins P."/>
        </authorList>
    </citation>
    <scope>NUCLEOTIDE SEQUENCE [LARGE SCALE GENOMIC DNA]</scope>
    <source>
        <strain evidence="1">cv. V14167</strain>
    </source>
</reference>
<dbReference type="OrthoDB" id="1435849at2759"/>
<dbReference type="KEGG" id="adu:107477920"/>
<organism evidence="1 2">
    <name type="scientific">Arachis duranensis</name>
    <name type="common">Wild peanut</name>
    <dbReference type="NCBI Taxonomy" id="130453"/>
    <lineage>
        <taxon>Eukaryota</taxon>
        <taxon>Viridiplantae</taxon>
        <taxon>Streptophyta</taxon>
        <taxon>Embryophyta</taxon>
        <taxon>Tracheophyta</taxon>
        <taxon>Spermatophyta</taxon>
        <taxon>Magnoliopsida</taxon>
        <taxon>eudicotyledons</taxon>
        <taxon>Gunneridae</taxon>
        <taxon>Pentapetalae</taxon>
        <taxon>rosids</taxon>
        <taxon>fabids</taxon>
        <taxon>Fabales</taxon>
        <taxon>Fabaceae</taxon>
        <taxon>Papilionoideae</taxon>
        <taxon>50 kb inversion clade</taxon>
        <taxon>dalbergioids sensu lato</taxon>
        <taxon>Dalbergieae</taxon>
        <taxon>Pterocarpus clade</taxon>
        <taxon>Arachis</taxon>
    </lineage>
</organism>
<dbReference type="AlphaFoldDB" id="A0A6P4CLD6"/>
<dbReference type="Proteomes" id="UP000515211">
    <property type="component" value="Chromosome 3"/>
</dbReference>
<dbReference type="GeneID" id="107477920"/>